<dbReference type="Proteomes" id="UP000236497">
    <property type="component" value="Unassembled WGS sequence"/>
</dbReference>
<keyword evidence="9" id="KW-1185">Reference proteome</keyword>
<dbReference type="PROSITE" id="PS00398">
    <property type="entry name" value="RECOMBINASES_2"/>
    <property type="match status" value="1"/>
</dbReference>
<evidence type="ECO:0000256" key="2">
    <source>
        <dbReference type="ARBA" id="ARBA00023125"/>
    </source>
</evidence>
<keyword evidence="3" id="KW-0233">DNA recombination</keyword>
<evidence type="ECO:0008006" key="10">
    <source>
        <dbReference type="Google" id="ProtNLM"/>
    </source>
</evidence>
<feature type="active site" description="O-(5'-phospho-DNA)-serine intermediate" evidence="4">
    <location>
        <position position="9"/>
    </location>
</feature>
<name>A0A0H5SJJ5_HERHM</name>
<feature type="domain" description="Resolvase/invertase-type recombinase catalytic" evidence="6">
    <location>
        <begin position="1"/>
        <end position="145"/>
    </location>
</feature>
<protein>
    <recommendedName>
        <fullName evidence="10">DNA invertase Pin-like site-specific DNA recombinase</fullName>
    </recommendedName>
</protein>
<keyword evidence="1" id="KW-0229">DNA integration</keyword>
<dbReference type="Gene3D" id="3.40.50.1390">
    <property type="entry name" value="Resolvase, N-terminal catalytic domain"/>
    <property type="match status" value="1"/>
</dbReference>
<keyword evidence="2" id="KW-0238">DNA-binding</keyword>
<evidence type="ECO:0000256" key="1">
    <source>
        <dbReference type="ARBA" id="ARBA00022908"/>
    </source>
</evidence>
<gene>
    <name evidence="8" type="ORF">HHT355_1761</name>
</gene>
<dbReference type="Pfam" id="PF00239">
    <property type="entry name" value="Resolvase"/>
    <property type="match status" value="1"/>
</dbReference>
<dbReference type="OrthoDB" id="9781670at2"/>
<dbReference type="Pfam" id="PF07508">
    <property type="entry name" value="Recombinase"/>
    <property type="match status" value="1"/>
</dbReference>
<evidence type="ECO:0000256" key="3">
    <source>
        <dbReference type="ARBA" id="ARBA00023172"/>
    </source>
</evidence>
<dbReference type="PANTHER" id="PTHR30461">
    <property type="entry name" value="DNA-INVERTASE FROM LAMBDOID PROPHAGE"/>
    <property type="match status" value="1"/>
</dbReference>
<dbReference type="EMBL" id="CVTD020000017">
    <property type="protein sequence ID" value="CRZ34961.1"/>
    <property type="molecule type" value="Genomic_DNA"/>
</dbReference>
<dbReference type="InterPro" id="IPR038109">
    <property type="entry name" value="DNA_bind_recomb_sf"/>
</dbReference>
<dbReference type="PROSITE" id="PS51737">
    <property type="entry name" value="RECOMBINASE_DNA_BIND"/>
    <property type="match status" value="1"/>
</dbReference>
<dbReference type="InterPro" id="IPR050639">
    <property type="entry name" value="SSR_resolvase"/>
</dbReference>
<keyword evidence="5" id="KW-0175">Coiled coil</keyword>
<dbReference type="AlphaFoldDB" id="A0A0H5SJJ5"/>
<organism evidence="8 9">
    <name type="scientific">Herbinix hemicellulosilytica</name>
    <dbReference type="NCBI Taxonomy" id="1564487"/>
    <lineage>
        <taxon>Bacteria</taxon>
        <taxon>Bacillati</taxon>
        <taxon>Bacillota</taxon>
        <taxon>Clostridia</taxon>
        <taxon>Lachnospirales</taxon>
        <taxon>Lachnospiraceae</taxon>
        <taxon>Herbinix</taxon>
    </lineage>
</organism>
<dbReference type="CDD" id="cd00338">
    <property type="entry name" value="Ser_Recombinase"/>
    <property type="match status" value="1"/>
</dbReference>
<evidence type="ECO:0000313" key="9">
    <source>
        <dbReference type="Proteomes" id="UP000236497"/>
    </source>
</evidence>
<dbReference type="PROSITE" id="PS51736">
    <property type="entry name" value="RECOMBINASES_3"/>
    <property type="match status" value="1"/>
</dbReference>
<evidence type="ECO:0000259" key="6">
    <source>
        <dbReference type="PROSITE" id="PS51736"/>
    </source>
</evidence>
<dbReference type="SUPFAM" id="SSF53041">
    <property type="entry name" value="Resolvase-like"/>
    <property type="match status" value="1"/>
</dbReference>
<dbReference type="RefSeq" id="WP_103203058.1">
    <property type="nucleotide sequence ID" value="NZ_CVTD020000017.1"/>
</dbReference>
<dbReference type="InterPro" id="IPR011109">
    <property type="entry name" value="DNA_bind_recombinase_dom"/>
</dbReference>
<evidence type="ECO:0000313" key="8">
    <source>
        <dbReference type="EMBL" id="CRZ34961.1"/>
    </source>
</evidence>
<feature type="coiled-coil region" evidence="5">
    <location>
        <begin position="414"/>
        <end position="484"/>
    </location>
</feature>
<dbReference type="InterPro" id="IPR025827">
    <property type="entry name" value="Zn_ribbon_recom_dom"/>
</dbReference>
<evidence type="ECO:0000259" key="7">
    <source>
        <dbReference type="PROSITE" id="PS51737"/>
    </source>
</evidence>
<dbReference type="GO" id="GO:0000150">
    <property type="term" value="F:DNA strand exchange activity"/>
    <property type="evidence" value="ECO:0007669"/>
    <property type="project" value="InterPro"/>
</dbReference>
<accession>A0A0H5SJJ5</accession>
<dbReference type="InterPro" id="IPR006118">
    <property type="entry name" value="Recombinase_CS"/>
</dbReference>
<evidence type="ECO:0000256" key="4">
    <source>
        <dbReference type="PIRSR" id="PIRSR606118-50"/>
    </source>
</evidence>
<dbReference type="SMART" id="SM00857">
    <property type="entry name" value="Resolvase"/>
    <property type="match status" value="1"/>
</dbReference>
<reference evidence="8 9" key="1">
    <citation type="submission" date="2015-06" db="EMBL/GenBank/DDBJ databases">
        <authorList>
            <person name="Wibberg Daniel"/>
        </authorList>
    </citation>
    <scope>NUCLEOTIDE SEQUENCE [LARGE SCALE GENOMIC DNA]</scope>
    <source>
        <strain evidence="8 9">T3/55T</strain>
    </source>
</reference>
<dbReference type="Pfam" id="PF13408">
    <property type="entry name" value="Zn_ribbon_recom"/>
    <property type="match status" value="1"/>
</dbReference>
<sequence>MKLIYARQSVEKKDSISIESQIEKCITFCNYNGWDYKIFKDAGYSGKDLNRPGFMEMMEEIKAGNGDMVICYRLDRISRSIADFSNLIVEFENYNVKFVSVTENFDTSTPLGRAMVNIIMTFAQLERETIADRITDNYYSRTKLGRWGGGPAPYGYKLKKVSGPDGKRFTILEPDEYEAEIVRNIYNWYLEPDGSVGKIVNKLNELQIPSRGGSAGAAVWTSRVVSEILWRPLYAPNDIKIYNYFKNLNANIINNITEFDGLKSVNLYGKTEKNAGKHKRCRSIDKQYFIVSPHKPIVDSNTWLLVQAKKNEKKRQPARKGTGTTSVFTGLMKCGECGYSVSTVCDGKNYRGYICSTKKNRAKDLCSLPVISQRYADPIIFSDIAQHYSSDEVKQKIISAKQEYKASPSYLAKKNAIEMEITRIDAEIDNLLNSIAEGNTTVNKYINKKIETLDVHKSQLLSELNELELEERSSRNNIDGLEEIIDQISSLEETLNSGDFNKVKNMCRVLVKSITFHKDKSIEIEYYI</sequence>
<dbReference type="Gene3D" id="3.90.1750.20">
    <property type="entry name" value="Putative Large Serine Recombinase, Chain B, Domain 2"/>
    <property type="match status" value="1"/>
</dbReference>
<dbReference type="GO" id="GO:0003677">
    <property type="term" value="F:DNA binding"/>
    <property type="evidence" value="ECO:0007669"/>
    <property type="project" value="UniProtKB-KW"/>
</dbReference>
<feature type="domain" description="Recombinase" evidence="7">
    <location>
        <begin position="153"/>
        <end position="316"/>
    </location>
</feature>
<dbReference type="GO" id="GO:0015074">
    <property type="term" value="P:DNA integration"/>
    <property type="evidence" value="ECO:0007669"/>
    <property type="project" value="UniProtKB-KW"/>
</dbReference>
<evidence type="ECO:0000256" key="5">
    <source>
        <dbReference type="SAM" id="Coils"/>
    </source>
</evidence>
<dbReference type="PANTHER" id="PTHR30461:SF23">
    <property type="entry name" value="DNA RECOMBINASE-RELATED"/>
    <property type="match status" value="1"/>
</dbReference>
<dbReference type="InterPro" id="IPR006119">
    <property type="entry name" value="Resolv_N"/>
</dbReference>
<dbReference type="InterPro" id="IPR036162">
    <property type="entry name" value="Resolvase-like_N_sf"/>
</dbReference>
<proteinExistence type="predicted"/>